<protein>
    <submittedName>
        <fullName evidence="1">Uncharacterized protein</fullName>
    </submittedName>
</protein>
<proteinExistence type="predicted"/>
<evidence type="ECO:0000313" key="2">
    <source>
        <dbReference type="Proteomes" id="UP000996601"/>
    </source>
</evidence>
<reference evidence="1" key="1">
    <citation type="submission" date="2021-07" db="EMBL/GenBank/DDBJ databases">
        <title>Shinella sp. nov., a novel member of the genus Shinella from water.</title>
        <authorList>
            <person name="Deng Y."/>
        </authorList>
    </citation>
    <scope>NUCLEOTIDE SEQUENCE</scope>
    <source>
        <strain evidence="1">CPCC 100929</strain>
    </source>
</reference>
<name>A0ABT1R6U9_9HYPH</name>
<gene>
    <name evidence="1" type="ORF">GB927_012750</name>
</gene>
<keyword evidence="2" id="KW-1185">Reference proteome</keyword>
<dbReference type="Proteomes" id="UP000996601">
    <property type="component" value="Unassembled WGS sequence"/>
</dbReference>
<comment type="caution">
    <text evidence="1">The sequence shown here is derived from an EMBL/GenBank/DDBJ whole genome shotgun (WGS) entry which is preliminary data.</text>
</comment>
<organism evidence="1 2">
    <name type="scientific">Shinella lacus</name>
    <dbReference type="NCBI Taxonomy" id="2654216"/>
    <lineage>
        <taxon>Bacteria</taxon>
        <taxon>Pseudomonadati</taxon>
        <taxon>Pseudomonadota</taxon>
        <taxon>Alphaproteobacteria</taxon>
        <taxon>Hyphomicrobiales</taxon>
        <taxon>Rhizobiaceae</taxon>
        <taxon>Shinella</taxon>
    </lineage>
</organism>
<dbReference type="EMBL" id="WHSB02000004">
    <property type="protein sequence ID" value="MCQ4630914.1"/>
    <property type="molecule type" value="Genomic_DNA"/>
</dbReference>
<accession>A0ABT1R6U9</accession>
<sequence length="77" mass="8754">MSDKLTWFTCSYRVGEQTFAVHIEGRDWADASARLRAIGTRGKVDGELILHGDLFPSFSMKRLAKKVAHILLYGEWV</sequence>
<dbReference type="RefSeq" id="WP_256117347.1">
    <property type="nucleotide sequence ID" value="NZ_WHSB02000004.1"/>
</dbReference>
<evidence type="ECO:0000313" key="1">
    <source>
        <dbReference type="EMBL" id="MCQ4630914.1"/>
    </source>
</evidence>